<sequence>MPMVKSDDHKFWKLDMLAKLSKTILEEKERDSGRTVKSCATPPEWLVVEMMKEKNARDPKLIIEKKLHVSDLNRQQSRLSIPINQLLSSDFLTEEETQLLHAEPDLVIGGTLGPRKPQVRLCLHEQPDDELESRKESVSVLLVDPKSKRHKVELRRWKMGAYWNYVVVAGWNNVLTSNEFVVDDVTVIWSFRYGGGKLCLALSPPRRRFLRRSRQTYIRRRDKCPDGRGSKQPRNHRASGRFVRNKGPNVEEMKRMSELKEEEIRSNKVKKRRKKEEREKRKEENVLRTGTKLQMITNPKTLKKIAKFKQRKHLKVVSDYILNGNKKSV</sequence>
<feature type="region of interest" description="Disordered" evidence="6">
    <location>
        <begin position="220"/>
        <end position="292"/>
    </location>
</feature>
<dbReference type="SUPFAM" id="SSF101936">
    <property type="entry name" value="DNA-binding pseudobarrel domain"/>
    <property type="match status" value="1"/>
</dbReference>
<feature type="compositionally biased region" description="Basic and acidic residues" evidence="6">
    <location>
        <begin position="249"/>
        <end position="266"/>
    </location>
</feature>
<dbReference type="GO" id="GO:0005634">
    <property type="term" value="C:nucleus"/>
    <property type="evidence" value="ECO:0007669"/>
    <property type="project" value="UniProtKB-SubCell"/>
</dbReference>
<organism evidence="7 8">
    <name type="scientific">Eruca vesicaria subsp. sativa</name>
    <name type="common">Garden rocket</name>
    <name type="synonym">Eruca sativa</name>
    <dbReference type="NCBI Taxonomy" id="29727"/>
    <lineage>
        <taxon>Eukaryota</taxon>
        <taxon>Viridiplantae</taxon>
        <taxon>Streptophyta</taxon>
        <taxon>Embryophyta</taxon>
        <taxon>Tracheophyta</taxon>
        <taxon>Spermatophyta</taxon>
        <taxon>Magnoliopsida</taxon>
        <taxon>eudicotyledons</taxon>
        <taxon>Gunneridae</taxon>
        <taxon>Pentapetalae</taxon>
        <taxon>rosids</taxon>
        <taxon>malvids</taxon>
        <taxon>Brassicales</taxon>
        <taxon>Brassicaceae</taxon>
        <taxon>Brassiceae</taxon>
        <taxon>Eruca</taxon>
    </lineage>
</organism>
<evidence type="ECO:0008006" key="9">
    <source>
        <dbReference type="Google" id="ProtNLM"/>
    </source>
</evidence>
<dbReference type="AlphaFoldDB" id="A0ABC8JBT2"/>
<proteinExistence type="predicted"/>
<dbReference type="EMBL" id="CAKOAT010090488">
    <property type="protein sequence ID" value="CAH8320102.1"/>
    <property type="molecule type" value="Genomic_DNA"/>
</dbReference>
<feature type="compositionally biased region" description="Basic and acidic residues" evidence="6">
    <location>
        <begin position="276"/>
        <end position="286"/>
    </location>
</feature>
<protein>
    <recommendedName>
        <fullName evidence="9">B3 domain-containing protein</fullName>
    </recommendedName>
</protein>
<gene>
    <name evidence="7" type="ORF">ERUC_LOCUS8653</name>
</gene>
<keyword evidence="5" id="KW-0539">Nucleus</keyword>
<comment type="caution">
    <text evidence="7">The sequence shown here is derived from an EMBL/GenBank/DDBJ whole genome shotgun (WGS) entry which is preliminary data.</text>
</comment>
<evidence type="ECO:0000256" key="1">
    <source>
        <dbReference type="ARBA" id="ARBA00004123"/>
    </source>
</evidence>
<name>A0ABC8JBT2_ERUVS</name>
<dbReference type="InterPro" id="IPR015300">
    <property type="entry name" value="DNA-bd_pseudobarrel_sf"/>
</dbReference>
<keyword evidence="4" id="KW-0804">Transcription</keyword>
<keyword evidence="2" id="KW-0805">Transcription regulation</keyword>
<dbReference type="InterPro" id="IPR005508">
    <property type="entry name" value="At2g31720-like"/>
</dbReference>
<evidence type="ECO:0000256" key="5">
    <source>
        <dbReference type="ARBA" id="ARBA00023242"/>
    </source>
</evidence>
<dbReference type="Gene3D" id="2.40.330.10">
    <property type="entry name" value="DNA-binding pseudobarrel domain"/>
    <property type="match status" value="1"/>
</dbReference>
<evidence type="ECO:0000313" key="8">
    <source>
        <dbReference type="Proteomes" id="UP001642260"/>
    </source>
</evidence>
<comment type="subcellular location">
    <subcellularLocation>
        <location evidence="1">Nucleus</location>
    </subcellularLocation>
</comment>
<evidence type="ECO:0000256" key="4">
    <source>
        <dbReference type="ARBA" id="ARBA00023163"/>
    </source>
</evidence>
<dbReference type="Proteomes" id="UP001642260">
    <property type="component" value="Unassembled WGS sequence"/>
</dbReference>
<evidence type="ECO:0000256" key="3">
    <source>
        <dbReference type="ARBA" id="ARBA00023125"/>
    </source>
</evidence>
<accession>A0ABC8JBT2</accession>
<evidence type="ECO:0000256" key="2">
    <source>
        <dbReference type="ARBA" id="ARBA00023015"/>
    </source>
</evidence>
<dbReference type="PANTHER" id="PTHR31541">
    <property type="entry name" value="B3 DOMAIN PLANT PROTEIN-RELATED"/>
    <property type="match status" value="1"/>
</dbReference>
<dbReference type="Pfam" id="PF03754">
    <property type="entry name" value="At2g31720-like"/>
    <property type="match status" value="1"/>
</dbReference>
<reference evidence="7 8" key="1">
    <citation type="submission" date="2022-03" db="EMBL/GenBank/DDBJ databases">
        <authorList>
            <person name="Macdonald S."/>
            <person name="Ahmed S."/>
            <person name="Newling K."/>
        </authorList>
    </citation>
    <scope>NUCLEOTIDE SEQUENCE [LARGE SCALE GENOMIC DNA]</scope>
</reference>
<keyword evidence="8" id="KW-1185">Reference proteome</keyword>
<keyword evidence="3" id="KW-0238">DNA-binding</keyword>
<dbReference type="GO" id="GO:0003677">
    <property type="term" value="F:DNA binding"/>
    <property type="evidence" value="ECO:0007669"/>
    <property type="project" value="UniProtKB-KW"/>
</dbReference>
<evidence type="ECO:0000256" key="6">
    <source>
        <dbReference type="SAM" id="MobiDB-lite"/>
    </source>
</evidence>
<evidence type="ECO:0000313" key="7">
    <source>
        <dbReference type="EMBL" id="CAH8320102.1"/>
    </source>
</evidence>
<dbReference type="PANTHER" id="PTHR31541:SF56">
    <property type="entry name" value="DOMAIN PROTEIN, PUTATIVE (DUF313)-RELATED"/>
    <property type="match status" value="1"/>
</dbReference>